<dbReference type="PROSITE" id="PS00189">
    <property type="entry name" value="LIPOYL"/>
    <property type="match status" value="1"/>
</dbReference>
<dbReference type="InterPro" id="IPR002930">
    <property type="entry name" value="GCV_H"/>
</dbReference>
<comment type="subunit">
    <text evidence="5">The glycine cleavage system is composed of four proteins: P, T, L and H.</text>
</comment>
<protein>
    <recommendedName>
        <fullName evidence="5">Glycine cleavage system H protein</fullName>
    </recommendedName>
</protein>
<keyword evidence="3 5" id="KW-0809">Transit peptide</keyword>
<dbReference type="HAMAP" id="MF_00272">
    <property type="entry name" value="GcvH"/>
    <property type="match status" value="1"/>
</dbReference>
<dbReference type="InterPro" id="IPR003016">
    <property type="entry name" value="2-oxoA_DH_lipoyl-BS"/>
</dbReference>
<dbReference type="InterPro" id="IPR011053">
    <property type="entry name" value="Single_hybrid_motif"/>
</dbReference>
<dbReference type="GO" id="GO:0005960">
    <property type="term" value="C:glycine cleavage complex"/>
    <property type="evidence" value="ECO:0007669"/>
    <property type="project" value="UniProtKB-UniRule"/>
</dbReference>
<dbReference type="AlphaFoldDB" id="A0AAD3H5N7"/>
<dbReference type="Gene3D" id="2.40.50.100">
    <property type="match status" value="1"/>
</dbReference>
<proteinExistence type="inferred from homology"/>
<dbReference type="GO" id="GO:0009249">
    <property type="term" value="P:protein lipoylation"/>
    <property type="evidence" value="ECO:0007669"/>
    <property type="project" value="TreeGrafter"/>
</dbReference>
<name>A0AAD3H5N7_9STRA</name>
<keyword evidence="5" id="KW-0496">Mitochondrion</keyword>
<dbReference type="PROSITE" id="PS50968">
    <property type="entry name" value="BIOTINYL_LIPOYL"/>
    <property type="match status" value="1"/>
</dbReference>
<evidence type="ECO:0000256" key="1">
    <source>
        <dbReference type="ARBA" id="ARBA00009249"/>
    </source>
</evidence>
<dbReference type="EMBL" id="BLLK01000045">
    <property type="protein sequence ID" value="GFH50943.1"/>
    <property type="molecule type" value="Genomic_DNA"/>
</dbReference>
<keyword evidence="8" id="KW-1185">Reference proteome</keyword>
<gene>
    <name evidence="7" type="ORF">CTEN210_07419</name>
</gene>
<accession>A0AAD3H5N7</accession>
<keyword evidence="2 4" id="KW-0450">Lipoyl</keyword>
<feature type="modified residue" description="N6-lipoyllysine" evidence="4">
    <location>
        <position position="92"/>
    </location>
</feature>
<comment type="subcellular location">
    <subcellularLocation>
        <location evidence="5">Mitochondrion</location>
    </subcellularLocation>
</comment>
<feature type="domain" description="Lipoyl-binding" evidence="6">
    <location>
        <begin position="51"/>
        <end position="133"/>
    </location>
</feature>
<comment type="cofactor">
    <cofactor evidence="5">
        <name>(R)-lipoate</name>
        <dbReference type="ChEBI" id="CHEBI:83088"/>
    </cofactor>
    <text evidence="5">Binds 1 lipoyl cofactor covalently.</text>
</comment>
<dbReference type="PANTHER" id="PTHR11715">
    <property type="entry name" value="GLYCINE CLEAVAGE SYSTEM H PROTEIN"/>
    <property type="match status" value="1"/>
</dbReference>
<organism evidence="7 8">
    <name type="scientific">Chaetoceros tenuissimus</name>
    <dbReference type="NCBI Taxonomy" id="426638"/>
    <lineage>
        <taxon>Eukaryota</taxon>
        <taxon>Sar</taxon>
        <taxon>Stramenopiles</taxon>
        <taxon>Ochrophyta</taxon>
        <taxon>Bacillariophyta</taxon>
        <taxon>Coscinodiscophyceae</taxon>
        <taxon>Chaetocerotophycidae</taxon>
        <taxon>Chaetocerotales</taxon>
        <taxon>Chaetocerotaceae</taxon>
        <taxon>Chaetoceros</taxon>
    </lineage>
</organism>
<dbReference type="GO" id="GO:0005739">
    <property type="term" value="C:mitochondrion"/>
    <property type="evidence" value="ECO:0007669"/>
    <property type="project" value="UniProtKB-SubCell"/>
</dbReference>
<dbReference type="Proteomes" id="UP001054902">
    <property type="component" value="Unassembled WGS sequence"/>
</dbReference>
<comment type="function">
    <text evidence="5">The H protein shuttles the methylamine group of glycine from the P protein to the T protein.</text>
</comment>
<reference evidence="7 8" key="1">
    <citation type="journal article" date="2021" name="Sci. Rep.">
        <title>The genome of the diatom Chaetoceros tenuissimus carries an ancient integrated fragment of an extant virus.</title>
        <authorList>
            <person name="Hongo Y."/>
            <person name="Kimura K."/>
            <person name="Takaki Y."/>
            <person name="Yoshida Y."/>
            <person name="Baba S."/>
            <person name="Kobayashi G."/>
            <person name="Nagasaki K."/>
            <person name="Hano T."/>
            <person name="Tomaru Y."/>
        </authorList>
    </citation>
    <scope>NUCLEOTIDE SEQUENCE [LARGE SCALE GENOMIC DNA]</scope>
    <source>
        <strain evidence="7 8">NIES-3715</strain>
    </source>
</reference>
<dbReference type="Pfam" id="PF01597">
    <property type="entry name" value="GCV_H"/>
    <property type="match status" value="1"/>
</dbReference>
<dbReference type="CDD" id="cd06848">
    <property type="entry name" value="GCS_H"/>
    <property type="match status" value="1"/>
</dbReference>
<comment type="similarity">
    <text evidence="1 5">Belongs to the GcvH family.</text>
</comment>
<dbReference type="GO" id="GO:0019464">
    <property type="term" value="P:glycine decarboxylation via glycine cleavage system"/>
    <property type="evidence" value="ECO:0007669"/>
    <property type="project" value="UniProtKB-UniRule"/>
</dbReference>
<dbReference type="NCBIfam" id="TIGR00527">
    <property type="entry name" value="gcvH"/>
    <property type="match status" value="1"/>
</dbReference>
<evidence type="ECO:0000256" key="3">
    <source>
        <dbReference type="ARBA" id="ARBA00022946"/>
    </source>
</evidence>
<dbReference type="PANTHER" id="PTHR11715:SF3">
    <property type="entry name" value="GLYCINE CLEAVAGE SYSTEM H PROTEIN-RELATED"/>
    <property type="match status" value="1"/>
</dbReference>
<evidence type="ECO:0000256" key="4">
    <source>
        <dbReference type="PIRSR" id="PIRSR617453-50"/>
    </source>
</evidence>
<sequence>MSAAATMMLRTASKRCFMQAARLNTPSFTTSRMFSMKFLDSHEYIKVDGDIATVGISDHAQGQLGEVVYVEIPEIDEEVEKGDSFTNVESVKAASDVYAPVSGTIVEVNEDLDSSPEILNDDPEGKGWIAKIKMSDPSELDSDDLMDEEAYKKFLEESS</sequence>
<evidence type="ECO:0000313" key="7">
    <source>
        <dbReference type="EMBL" id="GFH50943.1"/>
    </source>
</evidence>
<dbReference type="NCBIfam" id="NF002270">
    <property type="entry name" value="PRK01202.1"/>
    <property type="match status" value="1"/>
</dbReference>
<comment type="caution">
    <text evidence="7">The sequence shown here is derived from an EMBL/GenBank/DDBJ whole genome shotgun (WGS) entry which is preliminary data.</text>
</comment>
<dbReference type="InterPro" id="IPR017453">
    <property type="entry name" value="GCV_H_sub"/>
</dbReference>
<dbReference type="InterPro" id="IPR000089">
    <property type="entry name" value="Biotin_lipoyl"/>
</dbReference>
<evidence type="ECO:0000256" key="5">
    <source>
        <dbReference type="RuleBase" id="RU364055"/>
    </source>
</evidence>
<dbReference type="SUPFAM" id="SSF51230">
    <property type="entry name" value="Single hybrid motif"/>
    <property type="match status" value="1"/>
</dbReference>
<evidence type="ECO:0000256" key="2">
    <source>
        <dbReference type="ARBA" id="ARBA00022823"/>
    </source>
</evidence>
<dbReference type="InterPro" id="IPR033753">
    <property type="entry name" value="GCV_H/Fam206"/>
</dbReference>
<evidence type="ECO:0000259" key="6">
    <source>
        <dbReference type="PROSITE" id="PS50968"/>
    </source>
</evidence>
<evidence type="ECO:0000313" key="8">
    <source>
        <dbReference type="Proteomes" id="UP001054902"/>
    </source>
</evidence>